<dbReference type="GO" id="GO:0020037">
    <property type="term" value="F:heme binding"/>
    <property type="evidence" value="ECO:0007669"/>
    <property type="project" value="InterPro"/>
</dbReference>
<sequence>MEAYIRESALNVTALAGPYLESLTGLDVEEQRVWVQERQSDILVGIAATTVVAYLVKSLVGYALSFRAPIVGYRHWLEPGWLVGLRFGFDATPMIREGYARFKDGYFKVRRNDDDVLIIPRHHVNDLRNVHETKLSGMDAHMRNMLAEYTFGNMHMMETSDLHRRVIIRKLNPLLGTLVPALKDELDYAVGVLDQLSGPKAWEWTPQGIDDLTVGLVSRISARIFVGPELCRNDEWLYLSVHYTENLGWTRNMLRLFPKITRPVAALCMRSYWGIYRNLAAAQRLLRPIIAARRDGVKNDPAGYQKPNDFLQWMLDDARPDEAHPNDMAHRQLIVAMAAIHTTSMSVSHFIYDLCAHPEYITPLREEIIQTIREDGGVKKTTLNKLRLMDSFLKESQRLNPPLRIVKTPLTLRDGVKIPVGTHIAIASDAVSHDAACLPGGGDPAAFDPFRYARLREDEANKNRYQFATTDEMNLHFGHGLYACPGRFFASIEAKLILMHLLIMCDFKFRDGDTRPANLSFEEACYPDPSFRVLMRRRVIPEKDISDLILGSSGGAL</sequence>
<evidence type="ECO:0000256" key="4">
    <source>
        <dbReference type="ARBA" id="ARBA00022617"/>
    </source>
</evidence>
<dbReference type="PANTHER" id="PTHR46206">
    <property type="entry name" value="CYTOCHROME P450"/>
    <property type="match status" value="1"/>
</dbReference>
<evidence type="ECO:0000256" key="6">
    <source>
        <dbReference type="ARBA" id="ARBA00023002"/>
    </source>
</evidence>
<keyword evidence="7" id="KW-0408">Iron</keyword>
<keyword evidence="5" id="KW-0479">Metal-binding</keyword>
<evidence type="ECO:0000256" key="7">
    <source>
        <dbReference type="ARBA" id="ARBA00023004"/>
    </source>
</evidence>
<dbReference type="Gene3D" id="1.10.630.10">
    <property type="entry name" value="Cytochrome P450"/>
    <property type="match status" value="1"/>
</dbReference>
<dbReference type="GO" id="GO:0016705">
    <property type="term" value="F:oxidoreductase activity, acting on paired donors, with incorporation or reduction of molecular oxygen"/>
    <property type="evidence" value="ECO:0007669"/>
    <property type="project" value="InterPro"/>
</dbReference>
<comment type="similarity">
    <text evidence="3">Belongs to the cytochrome P450 family.</text>
</comment>
<keyword evidence="4" id="KW-0349">Heme</keyword>
<keyword evidence="8" id="KW-0503">Monooxygenase</keyword>
<name>A0A086SZL6_HAPC1</name>
<keyword evidence="6" id="KW-0560">Oxidoreductase</keyword>
<dbReference type="Proteomes" id="UP000029964">
    <property type="component" value="Unassembled WGS sequence"/>
</dbReference>
<dbReference type="PANTHER" id="PTHR46206:SF6">
    <property type="entry name" value="CYTOCHROME P450 MONOOXYGENASE AN1598-RELATED"/>
    <property type="match status" value="1"/>
</dbReference>
<comment type="cofactor">
    <cofactor evidence="1">
        <name>heme</name>
        <dbReference type="ChEBI" id="CHEBI:30413"/>
    </cofactor>
</comment>
<dbReference type="HOGENOM" id="CLU_022195_0_1_1"/>
<dbReference type="SUPFAM" id="SSF48264">
    <property type="entry name" value="Cytochrome P450"/>
    <property type="match status" value="1"/>
</dbReference>
<accession>A0A086SZL6</accession>
<dbReference type="Pfam" id="PF00067">
    <property type="entry name" value="p450"/>
    <property type="match status" value="1"/>
</dbReference>
<reference evidence="10" key="1">
    <citation type="journal article" date="2014" name="Genome Announc.">
        <title>Genome sequence and annotation of Acremonium chrysogenum, producer of the beta-lactam antibiotic cephalosporin C.</title>
        <authorList>
            <person name="Terfehr D."/>
            <person name="Dahlmann T.A."/>
            <person name="Specht T."/>
            <person name="Zadra I."/>
            <person name="Kuernsteiner H."/>
            <person name="Kueck U."/>
        </authorList>
    </citation>
    <scope>NUCLEOTIDE SEQUENCE [LARGE SCALE GENOMIC DNA]</scope>
    <source>
        <strain evidence="10">ATCC 11550 / CBS 779.69 / DSM 880 / IAM 14645 / JCM 23072 / IMI 49137</strain>
    </source>
</reference>
<dbReference type="GO" id="GO:0005506">
    <property type="term" value="F:iron ion binding"/>
    <property type="evidence" value="ECO:0007669"/>
    <property type="project" value="InterPro"/>
</dbReference>
<dbReference type="GO" id="GO:0004497">
    <property type="term" value="F:monooxygenase activity"/>
    <property type="evidence" value="ECO:0007669"/>
    <property type="project" value="UniProtKB-KW"/>
</dbReference>
<dbReference type="AlphaFoldDB" id="A0A086SZL6"/>
<evidence type="ECO:0000256" key="1">
    <source>
        <dbReference type="ARBA" id="ARBA00001971"/>
    </source>
</evidence>
<organism evidence="9 10">
    <name type="scientific">Hapsidospora chrysogenum (strain ATCC 11550 / CBS 779.69 / DSM 880 / IAM 14645 / JCM 23072 / IMI 49137)</name>
    <name type="common">Acremonium chrysogenum</name>
    <dbReference type="NCBI Taxonomy" id="857340"/>
    <lineage>
        <taxon>Eukaryota</taxon>
        <taxon>Fungi</taxon>
        <taxon>Dikarya</taxon>
        <taxon>Ascomycota</taxon>
        <taxon>Pezizomycotina</taxon>
        <taxon>Sordariomycetes</taxon>
        <taxon>Hypocreomycetidae</taxon>
        <taxon>Hypocreales</taxon>
        <taxon>Bionectriaceae</taxon>
        <taxon>Hapsidospora</taxon>
    </lineage>
</organism>
<dbReference type="CDD" id="cd11041">
    <property type="entry name" value="CYP503A1-like"/>
    <property type="match status" value="1"/>
</dbReference>
<gene>
    <name evidence="9" type="ORF">ACRE_067320</name>
</gene>
<dbReference type="STRING" id="857340.A0A086SZL6"/>
<evidence type="ECO:0000256" key="8">
    <source>
        <dbReference type="ARBA" id="ARBA00023033"/>
    </source>
</evidence>
<evidence type="ECO:0000256" key="5">
    <source>
        <dbReference type="ARBA" id="ARBA00022723"/>
    </source>
</evidence>
<proteinExistence type="inferred from homology"/>
<comment type="subcellular location">
    <subcellularLocation>
        <location evidence="2">Membrane</location>
        <topology evidence="2">Single-pass membrane protein</topology>
    </subcellularLocation>
</comment>
<evidence type="ECO:0000256" key="2">
    <source>
        <dbReference type="ARBA" id="ARBA00004167"/>
    </source>
</evidence>
<protein>
    <submittedName>
        <fullName evidence="9">Ent-kaurene oxidase-like protein</fullName>
    </submittedName>
</protein>
<dbReference type="OrthoDB" id="1844152at2759"/>
<evidence type="ECO:0000256" key="3">
    <source>
        <dbReference type="ARBA" id="ARBA00010617"/>
    </source>
</evidence>
<dbReference type="InterPro" id="IPR036396">
    <property type="entry name" value="Cyt_P450_sf"/>
</dbReference>
<evidence type="ECO:0000313" key="9">
    <source>
        <dbReference type="EMBL" id="KFH42548.1"/>
    </source>
</evidence>
<comment type="caution">
    <text evidence="9">The sequence shown here is derived from an EMBL/GenBank/DDBJ whole genome shotgun (WGS) entry which is preliminary data.</text>
</comment>
<dbReference type="InterPro" id="IPR001128">
    <property type="entry name" value="Cyt_P450"/>
</dbReference>
<dbReference type="EMBL" id="JPKY01000091">
    <property type="protein sequence ID" value="KFH42548.1"/>
    <property type="molecule type" value="Genomic_DNA"/>
</dbReference>
<evidence type="ECO:0000313" key="10">
    <source>
        <dbReference type="Proteomes" id="UP000029964"/>
    </source>
</evidence>
<keyword evidence="10" id="KW-1185">Reference proteome</keyword>
<dbReference type="GO" id="GO:0016020">
    <property type="term" value="C:membrane"/>
    <property type="evidence" value="ECO:0007669"/>
    <property type="project" value="UniProtKB-SubCell"/>
</dbReference>